<evidence type="ECO:0000256" key="5">
    <source>
        <dbReference type="ARBA" id="ARBA00023136"/>
    </source>
</evidence>
<keyword evidence="2" id="KW-1003">Cell membrane</keyword>
<dbReference type="PANTHER" id="PTHR30250:SF11">
    <property type="entry name" value="O-ANTIGEN TRANSPORTER-RELATED"/>
    <property type="match status" value="1"/>
</dbReference>
<feature type="transmembrane region" description="Helical" evidence="6">
    <location>
        <begin position="239"/>
        <end position="255"/>
    </location>
</feature>
<accession>A0ABM7LNR5</accession>
<dbReference type="InterPro" id="IPR050833">
    <property type="entry name" value="Poly_Biosynth_Transport"/>
</dbReference>
<dbReference type="PANTHER" id="PTHR30250">
    <property type="entry name" value="PST FAMILY PREDICTED COLANIC ACID TRANSPORTER"/>
    <property type="match status" value="1"/>
</dbReference>
<evidence type="ECO:0000313" key="7">
    <source>
        <dbReference type="EMBL" id="BCJ40909.1"/>
    </source>
</evidence>
<evidence type="ECO:0008006" key="9">
    <source>
        <dbReference type="Google" id="ProtNLM"/>
    </source>
</evidence>
<keyword evidence="4 6" id="KW-1133">Transmembrane helix</keyword>
<sequence length="433" mass="46264">MSELRVDQQTTTAEPASRRVNRLTWLIGHLREPYVQLIASQMLTGAVAFAANILMVRSLTPTHRGEVALLLQVTYLATQVLLLGTERSFVATYHNVAPGPAVRAYAKLLLVPCAVGLAGAVIFTAVAPHRSNPGPVIVAMLAWYTVVEASSLATRSIAIAVGRVRDFMMCRVIESGLLLVMLVGLYAAHTSHPEVWFLAYLVAGAAPTIVYLAIWLRLPPDPNAAPVRHEQGRMVRREGLSLFPAAISNMAMLRVDRLVIPALASTAALGLYTSVATMTELLAWPLRAFADARLGRWRAAHNDGTLRATPIILAAAVYTLVVVPFVAGGLYLLIVPVFGHQYSPAKVVVLPLVVAAGLYAISRITLGLLIARGHGTLVSAAEITGFAVSFAVYLLLIPRLGILGAAYGSLAGYGACLVFALVASRLVKDKSRV</sequence>
<feature type="transmembrane region" description="Helical" evidence="6">
    <location>
        <begin position="267"/>
        <end position="290"/>
    </location>
</feature>
<feature type="transmembrane region" description="Helical" evidence="6">
    <location>
        <begin position="347"/>
        <end position="370"/>
    </location>
</feature>
<feature type="transmembrane region" description="Helical" evidence="6">
    <location>
        <begin position="377"/>
        <end position="396"/>
    </location>
</feature>
<reference evidence="7 8" key="1">
    <citation type="submission" date="2020-08" db="EMBL/GenBank/DDBJ databases">
        <title>Whole genome shotgun sequence of Actinoplanes ianthinogenes NBRC 13996.</title>
        <authorList>
            <person name="Komaki H."/>
            <person name="Tamura T."/>
        </authorList>
    </citation>
    <scope>NUCLEOTIDE SEQUENCE [LARGE SCALE GENOMIC DNA]</scope>
    <source>
        <strain evidence="7 8">NBRC 13996</strain>
    </source>
</reference>
<comment type="subcellular location">
    <subcellularLocation>
        <location evidence="1">Cell membrane</location>
        <topology evidence="1">Multi-pass membrane protein</topology>
    </subcellularLocation>
</comment>
<feature type="transmembrane region" description="Helical" evidence="6">
    <location>
        <begin position="34"/>
        <end position="55"/>
    </location>
</feature>
<name>A0ABM7LNR5_9ACTN</name>
<evidence type="ECO:0000256" key="1">
    <source>
        <dbReference type="ARBA" id="ARBA00004651"/>
    </source>
</evidence>
<evidence type="ECO:0000256" key="4">
    <source>
        <dbReference type="ARBA" id="ARBA00022989"/>
    </source>
</evidence>
<gene>
    <name evidence="7" type="ORF">Aiant_15660</name>
</gene>
<dbReference type="EMBL" id="AP023356">
    <property type="protein sequence ID" value="BCJ40909.1"/>
    <property type="molecule type" value="Genomic_DNA"/>
</dbReference>
<proteinExistence type="predicted"/>
<keyword evidence="5 6" id="KW-0472">Membrane</keyword>
<evidence type="ECO:0000256" key="2">
    <source>
        <dbReference type="ARBA" id="ARBA00022475"/>
    </source>
</evidence>
<dbReference type="Proteomes" id="UP000676967">
    <property type="component" value="Chromosome"/>
</dbReference>
<feature type="transmembrane region" description="Helical" evidence="6">
    <location>
        <begin position="311"/>
        <end position="335"/>
    </location>
</feature>
<feature type="transmembrane region" description="Helical" evidence="6">
    <location>
        <begin position="195"/>
        <end position="218"/>
    </location>
</feature>
<dbReference type="RefSeq" id="WP_229830518.1">
    <property type="nucleotide sequence ID" value="NZ_AP023356.1"/>
</dbReference>
<organism evidence="7 8">
    <name type="scientific">Actinoplanes ianthinogenes</name>
    <dbReference type="NCBI Taxonomy" id="122358"/>
    <lineage>
        <taxon>Bacteria</taxon>
        <taxon>Bacillati</taxon>
        <taxon>Actinomycetota</taxon>
        <taxon>Actinomycetes</taxon>
        <taxon>Micromonosporales</taxon>
        <taxon>Micromonosporaceae</taxon>
        <taxon>Actinoplanes</taxon>
    </lineage>
</organism>
<feature type="transmembrane region" description="Helical" evidence="6">
    <location>
        <begin position="402"/>
        <end position="423"/>
    </location>
</feature>
<evidence type="ECO:0000313" key="8">
    <source>
        <dbReference type="Proteomes" id="UP000676967"/>
    </source>
</evidence>
<keyword evidence="3 6" id="KW-0812">Transmembrane</keyword>
<keyword evidence="8" id="KW-1185">Reference proteome</keyword>
<feature type="transmembrane region" description="Helical" evidence="6">
    <location>
        <begin position="104"/>
        <end position="127"/>
    </location>
</feature>
<protein>
    <recommendedName>
        <fullName evidence="9">O-antigen/teichoic acid export membrane protein</fullName>
    </recommendedName>
</protein>
<evidence type="ECO:0000256" key="6">
    <source>
        <dbReference type="SAM" id="Phobius"/>
    </source>
</evidence>
<evidence type="ECO:0000256" key="3">
    <source>
        <dbReference type="ARBA" id="ARBA00022692"/>
    </source>
</evidence>
<feature type="transmembrane region" description="Helical" evidence="6">
    <location>
        <begin position="172"/>
        <end position="189"/>
    </location>
</feature>